<gene>
    <name evidence="1" type="ORF">J2782_002398</name>
</gene>
<proteinExistence type="predicted"/>
<organism evidence="1 2">
    <name type="scientific">Brucella pseudogrignonensis</name>
    <dbReference type="NCBI Taxonomy" id="419475"/>
    <lineage>
        <taxon>Bacteria</taxon>
        <taxon>Pseudomonadati</taxon>
        <taxon>Pseudomonadota</taxon>
        <taxon>Alphaproteobacteria</taxon>
        <taxon>Hyphomicrobiales</taxon>
        <taxon>Brucellaceae</taxon>
        <taxon>Brucella/Ochrobactrum group</taxon>
        <taxon>Brucella</taxon>
    </lineage>
</organism>
<dbReference type="Gene3D" id="3.40.980.10">
    <property type="entry name" value="MoaB/Mog-like domain"/>
    <property type="match status" value="1"/>
</dbReference>
<dbReference type="CDD" id="cd03522">
    <property type="entry name" value="MoeA_like"/>
    <property type="match status" value="1"/>
</dbReference>
<name>A0ABU1M9C8_9HYPH</name>
<reference evidence="1 2" key="1">
    <citation type="submission" date="2023-07" db="EMBL/GenBank/DDBJ databases">
        <title>Sorghum-associated microbial communities from plants grown in Nebraska, USA.</title>
        <authorList>
            <person name="Schachtman D."/>
        </authorList>
    </citation>
    <scope>NUCLEOTIDE SEQUENCE [LARGE SCALE GENOMIC DNA]</scope>
    <source>
        <strain evidence="1 2">DS1730</strain>
    </source>
</reference>
<evidence type="ECO:0000313" key="1">
    <source>
        <dbReference type="EMBL" id="MDR6432656.1"/>
    </source>
</evidence>
<protein>
    <submittedName>
        <fullName evidence="1">Molybdopterin biosynthesis enzyme</fullName>
    </submittedName>
</protein>
<accession>A0ABU1M9C8</accession>
<dbReference type="EMBL" id="JAVDQT010000003">
    <property type="protein sequence ID" value="MDR6432656.1"/>
    <property type="molecule type" value="Genomic_DNA"/>
</dbReference>
<evidence type="ECO:0000313" key="2">
    <source>
        <dbReference type="Proteomes" id="UP001184614"/>
    </source>
</evidence>
<sequence length="319" mass="34378">MIFGNWPIEETEGAVLGYAIAAGTHNFRKGTLLTSDHVAVLKHHGLTHIFAARLEKDDVSENDAALAVGKLLISANLQAGPPIAGRVNLFARHAGLFHANASDIDAINLLDPRISIATVRNDCRVDRGQMVATVKIIPFAIPKALIEKLEANQSKAIDVRPFRATRIGLIQSRLPSIRETIFEKTKNLISSRVERNQGSVSMEHRVAHEHSALSSSITEVARDCDIIVIFSASSIADEADIVPRAIINCGGEILRMGVPVDPGNLLVLAKLGEKYIVVAPGSARSARENSLDWILDRLMAGMQLSADDLGRMGVGGLVL</sequence>
<dbReference type="InterPro" id="IPR036425">
    <property type="entry name" value="MoaB/Mog-like_dom_sf"/>
</dbReference>
<dbReference type="RefSeq" id="WP_310012711.1">
    <property type="nucleotide sequence ID" value="NZ_JAVDQT010000003.1"/>
</dbReference>
<keyword evidence="2" id="KW-1185">Reference proteome</keyword>
<comment type="caution">
    <text evidence="1">The sequence shown here is derived from an EMBL/GenBank/DDBJ whole genome shotgun (WGS) entry which is preliminary data.</text>
</comment>
<dbReference type="SUPFAM" id="SSF53218">
    <property type="entry name" value="Molybdenum cofactor biosynthesis proteins"/>
    <property type="match status" value="1"/>
</dbReference>
<dbReference type="Proteomes" id="UP001184614">
    <property type="component" value="Unassembled WGS sequence"/>
</dbReference>